<dbReference type="PANTHER" id="PTHR30629">
    <property type="entry name" value="PROPHAGE INTEGRASE"/>
    <property type="match status" value="1"/>
</dbReference>
<dbReference type="InterPro" id="IPR002104">
    <property type="entry name" value="Integrase_catalytic"/>
</dbReference>
<reference evidence="9" key="1">
    <citation type="journal article" date="2019" name="Int. J. Syst. Evol. Microbiol.">
        <title>The Global Catalogue of Microorganisms (GCM) 10K type strain sequencing project: providing services to taxonomists for standard genome sequencing and annotation.</title>
        <authorList>
            <consortium name="The Broad Institute Genomics Platform"/>
            <consortium name="The Broad Institute Genome Sequencing Center for Infectious Disease"/>
            <person name="Wu L."/>
            <person name="Ma J."/>
        </authorList>
    </citation>
    <scope>NUCLEOTIDE SEQUENCE [LARGE SCALE GENOMIC DNA]</scope>
    <source>
        <strain evidence="9">CCUG 48884</strain>
    </source>
</reference>
<evidence type="ECO:0000256" key="2">
    <source>
        <dbReference type="ARBA" id="ARBA00022908"/>
    </source>
</evidence>
<sequence>MPLTDASIRNAKPAEKPLKLTDGAGLYLEVTPAGGKHWRYRFRLAGKENLFAIGTYPQITLADARKARDEARELVKQGINPARHRQQQKAGVLKEAENTFAANAEAWFEEKNAPWSDGHRNTVRRILDADILPRIGKTPIRELSAPTLLQVMKKVHARGAVTRAILARQIMGQVFDYAILHGCAENNPTTPLKRQIARRTVEHHKHLEERDIGDFLRKLEDYSGHVTTRTALQLLMMTAVRPGEMCGAAWAEFDLDAATWTIPAARMKMRRVHIVPLARQAVALLRDLEQVTGDGAYLFPTQGTKSQTIPPATLRNAVRKLGYADKFSPHGARGTFSTLMNARGYNADWIEKQLAHDDSDTVRRSYNHTQHLGDRAKMMQDYADLLDEKRQGAQVIQLRKVAA</sequence>
<dbReference type="Gene3D" id="3.30.160.390">
    <property type="entry name" value="Integrase, DNA-binding domain"/>
    <property type="match status" value="1"/>
</dbReference>
<dbReference type="EMBL" id="JBHTMC010000025">
    <property type="protein sequence ID" value="MFD1264559.1"/>
    <property type="molecule type" value="Genomic_DNA"/>
</dbReference>
<dbReference type="InterPro" id="IPR044068">
    <property type="entry name" value="CB"/>
</dbReference>
<gene>
    <name evidence="8" type="ORF">ACFQ4M_13315</name>
</gene>
<organism evidence="8 9">
    <name type="scientific">Thauera mechernichensis</name>
    <dbReference type="NCBI Taxonomy" id="82788"/>
    <lineage>
        <taxon>Bacteria</taxon>
        <taxon>Pseudomonadati</taxon>
        <taxon>Pseudomonadota</taxon>
        <taxon>Betaproteobacteria</taxon>
        <taxon>Rhodocyclales</taxon>
        <taxon>Zoogloeaceae</taxon>
        <taxon>Thauera</taxon>
    </lineage>
</organism>
<evidence type="ECO:0000259" key="6">
    <source>
        <dbReference type="PROSITE" id="PS51898"/>
    </source>
</evidence>
<dbReference type="InterPro" id="IPR025166">
    <property type="entry name" value="Integrase_DNA_bind_dom"/>
</dbReference>
<comment type="caution">
    <text evidence="8">The sequence shown here is derived from an EMBL/GenBank/DDBJ whole genome shotgun (WGS) entry which is preliminary data.</text>
</comment>
<dbReference type="InterPro" id="IPR011010">
    <property type="entry name" value="DNA_brk_join_enz"/>
</dbReference>
<evidence type="ECO:0000256" key="5">
    <source>
        <dbReference type="PROSITE-ProRule" id="PRU01248"/>
    </source>
</evidence>
<dbReference type="PROSITE" id="PS51900">
    <property type="entry name" value="CB"/>
    <property type="match status" value="1"/>
</dbReference>
<feature type="domain" description="Tyr recombinase" evidence="6">
    <location>
        <begin position="202"/>
        <end position="379"/>
    </location>
</feature>
<keyword evidence="9" id="KW-1185">Reference proteome</keyword>
<keyword evidence="3 5" id="KW-0238">DNA-binding</keyword>
<evidence type="ECO:0000313" key="8">
    <source>
        <dbReference type="EMBL" id="MFD1264559.1"/>
    </source>
</evidence>
<proteinExistence type="inferred from homology"/>
<dbReference type="PANTHER" id="PTHR30629:SF2">
    <property type="entry name" value="PROPHAGE INTEGRASE INTS-RELATED"/>
    <property type="match status" value="1"/>
</dbReference>
<keyword evidence="2" id="KW-0229">DNA integration</keyword>
<dbReference type="InterPro" id="IPR010998">
    <property type="entry name" value="Integrase_recombinase_N"/>
</dbReference>
<dbReference type="InterPro" id="IPR013762">
    <property type="entry name" value="Integrase-like_cat_sf"/>
</dbReference>
<keyword evidence="4" id="KW-0233">DNA recombination</keyword>
<dbReference type="Gene3D" id="1.10.443.10">
    <property type="entry name" value="Intergrase catalytic core"/>
    <property type="match status" value="1"/>
</dbReference>
<protein>
    <submittedName>
        <fullName evidence="8">Tyrosine-type recombinase/integrase</fullName>
    </submittedName>
</protein>
<comment type="similarity">
    <text evidence="1">Belongs to the 'phage' integrase family.</text>
</comment>
<evidence type="ECO:0000313" key="9">
    <source>
        <dbReference type="Proteomes" id="UP001597158"/>
    </source>
</evidence>
<evidence type="ECO:0000256" key="1">
    <source>
        <dbReference type="ARBA" id="ARBA00008857"/>
    </source>
</evidence>
<dbReference type="Pfam" id="PF13356">
    <property type="entry name" value="Arm-DNA-bind_3"/>
    <property type="match status" value="1"/>
</dbReference>
<dbReference type="RefSeq" id="WP_277835406.1">
    <property type="nucleotide sequence ID" value="NZ_JARQZE010000024.1"/>
</dbReference>
<feature type="domain" description="Core-binding (CB)" evidence="7">
    <location>
        <begin position="98"/>
        <end position="179"/>
    </location>
</feature>
<dbReference type="InterPro" id="IPR050808">
    <property type="entry name" value="Phage_Integrase"/>
</dbReference>
<dbReference type="Proteomes" id="UP001597158">
    <property type="component" value="Unassembled WGS sequence"/>
</dbReference>
<dbReference type="SUPFAM" id="SSF56349">
    <property type="entry name" value="DNA breaking-rejoining enzymes"/>
    <property type="match status" value="1"/>
</dbReference>
<dbReference type="InterPro" id="IPR053876">
    <property type="entry name" value="Phage_int_M"/>
</dbReference>
<evidence type="ECO:0000256" key="4">
    <source>
        <dbReference type="ARBA" id="ARBA00023172"/>
    </source>
</evidence>
<dbReference type="Pfam" id="PF22022">
    <property type="entry name" value="Phage_int_M"/>
    <property type="match status" value="1"/>
</dbReference>
<dbReference type="Gene3D" id="1.10.150.130">
    <property type="match status" value="1"/>
</dbReference>
<dbReference type="Pfam" id="PF00589">
    <property type="entry name" value="Phage_integrase"/>
    <property type="match status" value="1"/>
</dbReference>
<dbReference type="InterPro" id="IPR038488">
    <property type="entry name" value="Integrase_DNA-bd_sf"/>
</dbReference>
<evidence type="ECO:0000256" key="3">
    <source>
        <dbReference type="ARBA" id="ARBA00023125"/>
    </source>
</evidence>
<evidence type="ECO:0000259" key="7">
    <source>
        <dbReference type="PROSITE" id="PS51900"/>
    </source>
</evidence>
<dbReference type="CDD" id="cd00801">
    <property type="entry name" value="INT_P4_C"/>
    <property type="match status" value="1"/>
</dbReference>
<name>A0ABW3WHH6_9RHOO</name>
<accession>A0ABW3WHH6</accession>
<dbReference type="PROSITE" id="PS51898">
    <property type="entry name" value="TYR_RECOMBINASE"/>
    <property type="match status" value="1"/>
</dbReference>